<dbReference type="GO" id="GO:0003924">
    <property type="term" value="F:GTPase activity"/>
    <property type="evidence" value="ECO:0007669"/>
    <property type="project" value="InterPro"/>
</dbReference>
<dbReference type="PRINTS" id="PR00315">
    <property type="entry name" value="ELONGATNFCT"/>
</dbReference>
<dbReference type="Pfam" id="PF03764">
    <property type="entry name" value="EFG_IV"/>
    <property type="match status" value="1"/>
</dbReference>
<evidence type="ECO:0000259" key="5">
    <source>
        <dbReference type="PROSITE" id="PS51722"/>
    </source>
</evidence>
<keyword evidence="7" id="KW-1185">Reference proteome</keyword>
<dbReference type="Pfam" id="PF00679">
    <property type="entry name" value="EFG_C"/>
    <property type="match status" value="1"/>
</dbReference>
<dbReference type="SUPFAM" id="SSF54980">
    <property type="entry name" value="EF-G C-terminal domain-like"/>
    <property type="match status" value="2"/>
</dbReference>
<dbReference type="PANTHER" id="PTHR43261:SF1">
    <property type="entry name" value="RIBOSOME-RELEASING FACTOR 2, MITOCHONDRIAL"/>
    <property type="match status" value="1"/>
</dbReference>
<evidence type="ECO:0000256" key="2">
    <source>
        <dbReference type="ARBA" id="ARBA00022917"/>
    </source>
</evidence>
<evidence type="ECO:0000313" key="7">
    <source>
        <dbReference type="Proteomes" id="UP000053244"/>
    </source>
</evidence>
<dbReference type="Gene3D" id="3.30.230.10">
    <property type="match status" value="1"/>
</dbReference>
<dbReference type="SUPFAM" id="SSF52540">
    <property type="entry name" value="P-loop containing nucleoside triphosphate hydrolases"/>
    <property type="match status" value="1"/>
</dbReference>
<reference evidence="6 7" key="1">
    <citation type="submission" date="2015-10" db="EMBL/GenBank/DDBJ databases">
        <authorList>
            <person name="Gilbert D.G."/>
        </authorList>
    </citation>
    <scope>NUCLEOTIDE SEQUENCE [LARGE SCALE GENOMIC DNA]</scope>
    <source>
        <strain evidence="6 7">NRRL B-16712</strain>
    </source>
</reference>
<proteinExistence type="predicted"/>
<dbReference type="InterPro" id="IPR005225">
    <property type="entry name" value="Small_GTP-bd"/>
</dbReference>
<dbReference type="Pfam" id="PF00009">
    <property type="entry name" value="GTP_EFTU"/>
    <property type="match status" value="1"/>
</dbReference>
<evidence type="ECO:0000256" key="1">
    <source>
        <dbReference type="ARBA" id="ARBA00022741"/>
    </source>
</evidence>
<dbReference type="InterPro" id="IPR027417">
    <property type="entry name" value="P-loop_NTPase"/>
</dbReference>
<keyword evidence="3" id="KW-0342">GTP-binding</keyword>
<evidence type="ECO:0000313" key="6">
    <source>
        <dbReference type="EMBL" id="KUL28591.1"/>
    </source>
</evidence>
<dbReference type="SUPFAM" id="SSF50447">
    <property type="entry name" value="Translation proteins"/>
    <property type="match status" value="1"/>
</dbReference>
<dbReference type="GO" id="GO:0032790">
    <property type="term" value="P:ribosome disassembly"/>
    <property type="evidence" value="ECO:0007669"/>
    <property type="project" value="TreeGrafter"/>
</dbReference>
<accession>A0A101JKL7</accession>
<protein>
    <submittedName>
        <fullName evidence="6">GTP-binding protein</fullName>
    </submittedName>
</protein>
<dbReference type="GO" id="GO:0005525">
    <property type="term" value="F:GTP binding"/>
    <property type="evidence" value="ECO:0007669"/>
    <property type="project" value="UniProtKB-KW"/>
</dbReference>
<dbReference type="Gene3D" id="3.30.70.870">
    <property type="entry name" value="Elongation Factor G (Translational Gtpase), domain 3"/>
    <property type="match status" value="1"/>
</dbReference>
<dbReference type="InterPro" id="IPR035647">
    <property type="entry name" value="EFG_III/V"/>
</dbReference>
<dbReference type="Pfam" id="PF14492">
    <property type="entry name" value="EFG_III"/>
    <property type="match status" value="1"/>
</dbReference>
<dbReference type="AlphaFoldDB" id="A0A101JKL7"/>
<dbReference type="EMBL" id="LLZH01000287">
    <property type="protein sequence ID" value="KUL28591.1"/>
    <property type="molecule type" value="Genomic_DNA"/>
</dbReference>
<comment type="caution">
    <text evidence="6">The sequence shown here is derived from an EMBL/GenBank/DDBJ whole genome shotgun (WGS) entry which is preliminary data.</text>
</comment>
<keyword evidence="2" id="KW-0648">Protein biosynthesis</keyword>
<dbReference type="PROSITE" id="PS00301">
    <property type="entry name" value="G_TR_1"/>
    <property type="match status" value="1"/>
</dbReference>
<keyword evidence="1" id="KW-0547">Nucleotide-binding</keyword>
<dbReference type="InterPro" id="IPR000640">
    <property type="entry name" value="EFG_V-like"/>
</dbReference>
<dbReference type="InterPro" id="IPR009000">
    <property type="entry name" value="Transl_B-barrel_sf"/>
</dbReference>
<evidence type="ECO:0000256" key="4">
    <source>
        <dbReference type="SAM" id="MobiDB-lite"/>
    </source>
</evidence>
<dbReference type="Proteomes" id="UP000053244">
    <property type="component" value="Unassembled WGS sequence"/>
</dbReference>
<dbReference type="InterPro" id="IPR000795">
    <property type="entry name" value="T_Tr_GTP-bd_dom"/>
</dbReference>
<feature type="region of interest" description="Disordered" evidence="4">
    <location>
        <begin position="609"/>
        <end position="633"/>
    </location>
</feature>
<dbReference type="PANTHER" id="PTHR43261">
    <property type="entry name" value="TRANSLATION ELONGATION FACTOR G-RELATED"/>
    <property type="match status" value="1"/>
</dbReference>
<dbReference type="InterPro" id="IPR041095">
    <property type="entry name" value="EFG_II"/>
</dbReference>
<dbReference type="NCBIfam" id="TIGR00231">
    <property type="entry name" value="small_GTP"/>
    <property type="match status" value="1"/>
</dbReference>
<dbReference type="CDD" id="cd04168">
    <property type="entry name" value="TetM_like"/>
    <property type="match status" value="1"/>
</dbReference>
<dbReference type="Gene3D" id="3.40.50.300">
    <property type="entry name" value="P-loop containing nucleotide triphosphate hydrolases"/>
    <property type="match status" value="1"/>
</dbReference>
<dbReference type="InterPro" id="IPR031157">
    <property type="entry name" value="G_TR_CS"/>
</dbReference>
<organism evidence="6 7">
    <name type="scientific">Actinoplanes awajinensis subsp. mycoplanecinus</name>
    <dbReference type="NCBI Taxonomy" id="135947"/>
    <lineage>
        <taxon>Bacteria</taxon>
        <taxon>Bacillati</taxon>
        <taxon>Actinomycetota</taxon>
        <taxon>Actinomycetes</taxon>
        <taxon>Micromonosporales</taxon>
        <taxon>Micromonosporaceae</taxon>
        <taxon>Actinoplanes</taxon>
    </lineage>
</organism>
<dbReference type="PRINTS" id="PR01037">
    <property type="entry name" value="TCRTETOQM"/>
</dbReference>
<dbReference type="GO" id="GO:0006412">
    <property type="term" value="P:translation"/>
    <property type="evidence" value="ECO:0007669"/>
    <property type="project" value="UniProtKB-KW"/>
</dbReference>
<sequence>MSILNLGILAHVDAGKTSLTERLLHTAGVIDEIGSVDHGSTQTDTLELERRRGITIKSAVVSFRLGERTVNLIDTPGHPDFIAEVERALAVLDGAILVVSAVEGVQAQTRVIARTLHRLRIPTLIFVNKVDRGGARFGTLLDEIAARISPAIVPMSRVDGLGTRDARVRSAADLLRLAEHDDEVLAAFVEDRPAPPIRVRERVHPVYFGSAITGAGIDDLVDGIVRLLPPAPVRAAVPPAGTIFKVERGPAGEKLAYLRMFRGSLHVRDVAGPDRVTGIEVFANGAARACDAITAGQIGKVRGLGSARVGDALIVRSKNASPDSPAVPEETKRSSFAPPSLETAVIASRRAERGALHAALAELAEQDPLINLRQDDERQEVYVSLYGEVQKEVVEATLAEQYGLAVTFRETTTLHVERLCGVGAAVEFNKVDPNPFLATIGLRVAPAPVGAGVSFGLEVEPGSMPPAFFAAVEQTVYETLRQGLHGWPVPDCAVVMTHSGYSARQSHAHAVFDKSMSSTAGDFRSLTPLVLMAAVRRAGTVVLEPIHAFRAEMPPDTVPAVLPLLGRLGAVPLATSPSVVSGEIPAAQVHALQRRLPALTRGEGVLESAFDHHAPVRGPAPVRQRTGPDPRDRKEYLLRVLRRAGLPQ</sequence>
<dbReference type="InterPro" id="IPR005517">
    <property type="entry name" value="Transl_elong_EFG/EF2_IV"/>
</dbReference>
<feature type="domain" description="Tr-type G" evidence="5">
    <location>
        <begin position="1"/>
        <end position="233"/>
    </location>
</feature>
<dbReference type="SMART" id="SM00889">
    <property type="entry name" value="EFG_IV"/>
    <property type="match status" value="1"/>
</dbReference>
<dbReference type="InterPro" id="IPR020568">
    <property type="entry name" value="Ribosomal_Su5_D2-typ_SF"/>
</dbReference>
<dbReference type="PROSITE" id="PS51722">
    <property type="entry name" value="G_TR_2"/>
    <property type="match status" value="1"/>
</dbReference>
<dbReference type="OrthoDB" id="9801472at2"/>
<dbReference type="RefSeq" id="WP_067698781.1">
    <property type="nucleotide sequence ID" value="NZ_LLZH01000287.1"/>
</dbReference>
<dbReference type="Gene3D" id="2.40.30.10">
    <property type="entry name" value="Translation factors"/>
    <property type="match status" value="1"/>
</dbReference>
<evidence type="ECO:0000256" key="3">
    <source>
        <dbReference type="ARBA" id="ARBA00023134"/>
    </source>
</evidence>
<dbReference type="SUPFAM" id="SSF54211">
    <property type="entry name" value="Ribosomal protein S5 domain 2-like"/>
    <property type="match status" value="1"/>
</dbReference>
<name>A0A101JKL7_9ACTN</name>
<gene>
    <name evidence="6" type="ORF">ADL15_31535</name>
</gene>
<dbReference type="InterPro" id="IPR014721">
    <property type="entry name" value="Ribsml_uS5_D2-typ_fold_subgr"/>
</dbReference>